<comment type="caution">
    <text evidence="1">The sequence shown here is derived from an EMBL/GenBank/DDBJ whole genome shotgun (WGS) entry which is preliminary data.</text>
</comment>
<accession>A0ACC0IC45</accession>
<sequence length="245" mass="27512">MGGLTGGAETLHQVEAKYPALLFKHVIISAVLTSRAIFQRMKNYTIYAVSITICIVLGFMLLALIWRFDFPPFMVLIIAILNDGTIMTISKDRVKPSPQPDSWKLAEIFVTGVILGGYLAMMTVIFFWAAYKTNFFPRIFGVSTLEATAHDDFRKLASAIYLQIAFTRKKDFGKEERELKWAMHRGPSMGCNLPSPRHCLVIAVISMILIDGQEAKNDLPRLQVTYGGLHLKRKERVGASGKTHM</sequence>
<evidence type="ECO:0000313" key="2">
    <source>
        <dbReference type="Proteomes" id="UP001060215"/>
    </source>
</evidence>
<name>A0ACC0IC45_9ERIC</name>
<organism evidence="1 2">
    <name type="scientific">Camellia lanceoleosa</name>
    <dbReference type="NCBI Taxonomy" id="1840588"/>
    <lineage>
        <taxon>Eukaryota</taxon>
        <taxon>Viridiplantae</taxon>
        <taxon>Streptophyta</taxon>
        <taxon>Embryophyta</taxon>
        <taxon>Tracheophyta</taxon>
        <taxon>Spermatophyta</taxon>
        <taxon>Magnoliopsida</taxon>
        <taxon>eudicotyledons</taxon>
        <taxon>Gunneridae</taxon>
        <taxon>Pentapetalae</taxon>
        <taxon>asterids</taxon>
        <taxon>Ericales</taxon>
        <taxon>Theaceae</taxon>
        <taxon>Camellia</taxon>
    </lineage>
</organism>
<dbReference type="Proteomes" id="UP001060215">
    <property type="component" value="Chromosome 6"/>
</dbReference>
<protein>
    <submittedName>
        <fullName evidence="1">Plasma membrane ATPase 1</fullName>
    </submittedName>
</protein>
<gene>
    <name evidence="1" type="ORF">LOK49_LG03G03263</name>
</gene>
<evidence type="ECO:0000313" key="1">
    <source>
        <dbReference type="EMBL" id="KAI8023492.1"/>
    </source>
</evidence>
<keyword evidence="2" id="KW-1185">Reference proteome</keyword>
<reference evidence="1 2" key="1">
    <citation type="journal article" date="2022" name="Plant J.">
        <title>Chromosome-level genome of Camellia lanceoleosa provides a valuable resource for understanding genome evolution and self-incompatibility.</title>
        <authorList>
            <person name="Gong W."/>
            <person name="Xiao S."/>
            <person name="Wang L."/>
            <person name="Liao Z."/>
            <person name="Chang Y."/>
            <person name="Mo W."/>
            <person name="Hu G."/>
            <person name="Li W."/>
            <person name="Zhao G."/>
            <person name="Zhu H."/>
            <person name="Hu X."/>
            <person name="Ji K."/>
            <person name="Xiang X."/>
            <person name="Song Q."/>
            <person name="Yuan D."/>
            <person name="Jin S."/>
            <person name="Zhang L."/>
        </authorList>
    </citation>
    <scope>NUCLEOTIDE SEQUENCE [LARGE SCALE GENOMIC DNA]</scope>
    <source>
        <strain evidence="1">SQ_2022a</strain>
    </source>
</reference>
<dbReference type="EMBL" id="CM045763">
    <property type="protein sequence ID" value="KAI8023492.1"/>
    <property type="molecule type" value="Genomic_DNA"/>
</dbReference>
<proteinExistence type="predicted"/>